<feature type="compositionally biased region" description="Low complexity" evidence="1">
    <location>
        <begin position="513"/>
        <end position="525"/>
    </location>
</feature>
<feature type="compositionally biased region" description="Polar residues" evidence="1">
    <location>
        <begin position="618"/>
        <end position="629"/>
    </location>
</feature>
<gene>
    <name evidence="2" type="ORF">HMPREF1541_06347</name>
</gene>
<evidence type="ECO:0000256" key="1">
    <source>
        <dbReference type="SAM" id="MobiDB-lite"/>
    </source>
</evidence>
<protein>
    <submittedName>
        <fullName evidence="2">Uncharacterized protein</fullName>
    </submittedName>
</protein>
<dbReference type="OrthoDB" id="3600083at2759"/>
<dbReference type="Proteomes" id="UP000030752">
    <property type="component" value="Unassembled WGS sequence"/>
</dbReference>
<feature type="compositionally biased region" description="Low complexity" evidence="1">
    <location>
        <begin position="242"/>
        <end position="251"/>
    </location>
</feature>
<feature type="compositionally biased region" description="Low complexity" evidence="1">
    <location>
        <begin position="272"/>
        <end position="284"/>
    </location>
</feature>
<feature type="compositionally biased region" description="Low complexity" evidence="1">
    <location>
        <begin position="27"/>
        <end position="38"/>
    </location>
</feature>
<feature type="compositionally biased region" description="Basic and acidic residues" evidence="1">
    <location>
        <begin position="318"/>
        <end position="328"/>
    </location>
</feature>
<dbReference type="eggNOG" id="ENOG502SU0I">
    <property type="taxonomic scope" value="Eukaryota"/>
</dbReference>
<sequence>MSAGNASGGVRNLRAMFENKTGDQSNSPPSRGRSPSGSVASTNSRPVSKVRASFVAVERSGEQGQLWGLRKASDVSSMAEVKENESSLIDGAPLATTHTTPEKGSNGGLGQILKGSSFSGTPMKEKPNEMESVKQKGKGPQKPTSTDDHSKQPKTNGVAARGAEAARTVQDKVKPSTAKPNPKPIETKGTAPAKPDKQSPRTPTSAGIKPRGGVAKIKGVMDSAKKAAEGREATKKADAAKAESAPESPAKTNGHKGTVHSPRATTKPVKLPSAATAPTAASAAHLRSEPEPQKKPVHSSKPAKLPSAVTATTAASAAHDRALPEAHAKKPTSRRASAAHSSHPRLSTTGTQASLAKKASRASLAERPQSRTSHSKPDDGFLARMMRPTQASSQKTHDKVQVTSPPRGKPAAPKAKSAPRASLGGRSHHDHVDPAGDYADESPSSPTVVNRLEPAVKAPVDEKAEPVQEIPETVLEEDVQPEVNNGRVVANEPVKETLAEDKPVVDSATTTQSESAAVPEPESAAGNDTVAIEEATSAEKVEGSAPTVVPPATVESEPKTDEPKPEAISAVVSFESERVSPKEAPTAAAPESTPAKAADPAPPQSETEASQAEESKAPATTTEADSATV</sequence>
<feature type="compositionally biased region" description="Basic and acidic residues" evidence="1">
    <location>
        <begin position="556"/>
        <end position="565"/>
    </location>
</feature>
<dbReference type="VEuPathDB" id="FungiDB:HMPREF1541_06347"/>
<feature type="compositionally biased region" description="Low complexity" evidence="1">
    <location>
        <begin position="353"/>
        <end position="365"/>
    </location>
</feature>
<reference evidence="2 3" key="1">
    <citation type="submission" date="2013-03" db="EMBL/GenBank/DDBJ databases">
        <title>The Genome Sequence of Phialophora europaea CBS 101466.</title>
        <authorList>
            <consortium name="The Broad Institute Genomics Platform"/>
            <person name="Cuomo C."/>
            <person name="de Hoog S."/>
            <person name="Gorbushina A."/>
            <person name="Walker B."/>
            <person name="Young S.K."/>
            <person name="Zeng Q."/>
            <person name="Gargeya S."/>
            <person name="Fitzgerald M."/>
            <person name="Haas B."/>
            <person name="Abouelleil A."/>
            <person name="Allen A.W."/>
            <person name="Alvarado L."/>
            <person name="Arachchi H.M."/>
            <person name="Berlin A.M."/>
            <person name="Chapman S.B."/>
            <person name="Gainer-Dewar J."/>
            <person name="Goldberg J."/>
            <person name="Griggs A."/>
            <person name="Gujja S."/>
            <person name="Hansen M."/>
            <person name="Howarth C."/>
            <person name="Imamovic A."/>
            <person name="Ireland A."/>
            <person name="Larimer J."/>
            <person name="McCowan C."/>
            <person name="Murphy C."/>
            <person name="Pearson M."/>
            <person name="Poon T.W."/>
            <person name="Priest M."/>
            <person name="Roberts A."/>
            <person name="Saif S."/>
            <person name="Shea T."/>
            <person name="Sisk P."/>
            <person name="Sykes S."/>
            <person name="Wortman J."/>
            <person name="Nusbaum C."/>
            <person name="Birren B."/>
        </authorList>
    </citation>
    <scope>NUCLEOTIDE SEQUENCE [LARGE SCALE GENOMIC DNA]</scope>
    <source>
        <strain evidence="2 3">CBS 101466</strain>
    </source>
</reference>
<dbReference type="AlphaFoldDB" id="W2RRG3"/>
<feature type="compositionally biased region" description="Low complexity" evidence="1">
    <location>
        <begin position="404"/>
        <end position="422"/>
    </location>
</feature>
<feature type="region of interest" description="Disordered" evidence="1">
    <location>
        <begin position="1"/>
        <end position="629"/>
    </location>
</feature>
<feature type="compositionally biased region" description="Basic and acidic residues" evidence="1">
    <location>
        <begin position="493"/>
        <end position="504"/>
    </location>
</feature>
<dbReference type="InParanoid" id="W2RRG3"/>
<accession>W2RRG3</accession>
<feature type="compositionally biased region" description="Basic and acidic residues" evidence="1">
    <location>
        <begin position="123"/>
        <end position="134"/>
    </location>
</feature>
<feature type="compositionally biased region" description="Basic and acidic residues" evidence="1">
    <location>
        <begin position="223"/>
        <end position="241"/>
    </location>
</feature>
<feature type="compositionally biased region" description="Low complexity" evidence="1">
    <location>
        <begin position="582"/>
        <end position="612"/>
    </location>
</feature>
<dbReference type="RefSeq" id="XP_008718902.1">
    <property type="nucleotide sequence ID" value="XM_008720680.1"/>
</dbReference>
<dbReference type="HOGENOM" id="CLU_024239_1_0_1"/>
<evidence type="ECO:0000313" key="2">
    <source>
        <dbReference type="EMBL" id="ETN38313.1"/>
    </source>
</evidence>
<keyword evidence="3" id="KW-1185">Reference proteome</keyword>
<evidence type="ECO:0000313" key="3">
    <source>
        <dbReference type="Proteomes" id="UP000030752"/>
    </source>
</evidence>
<organism evidence="2 3">
    <name type="scientific">Cyphellophora europaea (strain CBS 101466)</name>
    <name type="common">Phialophora europaea</name>
    <dbReference type="NCBI Taxonomy" id="1220924"/>
    <lineage>
        <taxon>Eukaryota</taxon>
        <taxon>Fungi</taxon>
        <taxon>Dikarya</taxon>
        <taxon>Ascomycota</taxon>
        <taxon>Pezizomycotina</taxon>
        <taxon>Eurotiomycetes</taxon>
        <taxon>Chaetothyriomycetidae</taxon>
        <taxon>Chaetothyriales</taxon>
        <taxon>Cyphellophoraceae</taxon>
        <taxon>Cyphellophora</taxon>
    </lineage>
</organism>
<feature type="compositionally biased region" description="Low complexity" evidence="1">
    <location>
        <begin position="307"/>
        <end position="317"/>
    </location>
</feature>
<name>W2RRG3_CYPE1</name>
<proteinExistence type="predicted"/>
<dbReference type="STRING" id="1220924.W2RRG3"/>
<dbReference type="EMBL" id="KB822722">
    <property type="protein sequence ID" value="ETN38313.1"/>
    <property type="molecule type" value="Genomic_DNA"/>
</dbReference>
<dbReference type="GeneID" id="19973686"/>